<evidence type="ECO:0000256" key="2">
    <source>
        <dbReference type="ARBA" id="ARBA00022516"/>
    </source>
</evidence>
<evidence type="ECO:0000256" key="6">
    <source>
        <dbReference type="ARBA" id="ARBA00038095"/>
    </source>
</evidence>
<evidence type="ECO:0000256" key="1">
    <source>
        <dbReference type="ARBA" id="ARBA00005189"/>
    </source>
</evidence>
<keyword evidence="4" id="KW-0443">Lipid metabolism</keyword>
<evidence type="ECO:0000313" key="12">
    <source>
        <dbReference type="Proteomes" id="UP000193061"/>
    </source>
</evidence>
<comment type="pathway">
    <text evidence="1">Lipid metabolism.</text>
</comment>
<evidence type="ECO:0000256" key="9">
    <source>
        <dbReference type="ARBA" id="ARBA00045724"/>
    </source>
</evidence>
<dbReference type="OrthoDB" id="9787072at2"/>
<evidence type="ECO:0000256" key="8">
    <source>
        <dbReference type="ARBA" id="ARBA00039866"/>
    </source>
</evidence>
<comment type="catalytic activity">
    <reaction evidence="10">
        <text>a (3R)-hydroxyacyl-[ACP] + L-ornithine = a lyso-ornithine lipid + holo-[ACP] + H(+)</text>
        <dbReference type="Rhea" id="RHEA:20633"/>
        <dbReference type="Rhea" id="RHEA-COMP:9685"/>
        <dbReference type="Rhea" id="RHEA-COMP:9945"/>
        <dbReference type="ChEBI" id="CHEBI:15378"/>
        <dbReference type="ChEBI" id="CHEBI:46911"/>
        <dbReference type="ChEBI" id="CHEBI:64479"/>
        <dbReference type="ChEBI" id="CHEBI:78827"/>
        <dbReference type="ChEBI" id="CHEBI:138482"/>
        <dbReference type="EC" id="2.3.2.30"/>
    </reaction>
    <physiologicalReaction direction="left-to-right" evidence="10">
        <dbReference type="Rhea" id="RHEA:20634"/>
    </physiologicalReaction>
</comment>
<dbReference type="GO" id="GO:0043810">
    <property type="term" value="F:ornithine-acyl [acyl carrier protein] N-acyltransferase activity"/>
    <property type="evidence" value="ECO:0007669"/>
    <property type="project" value="UniProtKB-EC"/>
</dbReference>
<evidence type="ECO:0000256" key="7">
    <source>
        <dbReference type="ARBA" id="ARBA00039058"/>
    </source>
</evidence>
<keyword evidence="5" id="KW-0012">Acyltransferase</keyword>
<dbReference type="Proteomes" id="UP000193061">
    <property type="component" value="Unassembled WGS sequence"/>
</dbReference>
<reference evidence="11 12" key="1">
    <citation type="submission" date="2017-03" db="EMBL/GenBank/DDBJ databases">
        <authorList>
            <person name="Afonso C.L."/>
            <person name="Miller P.J."/>
            <person name="Scott M.A."/>
            <person name="Spackman E."/>
            <person name="Goraichik I."/>
            <person name="Dimitrov K.M."/>
            <person name="Suarez D.L."/>
            <person name="Swayne D.E."/>
        </authorList>
    </citation>
    <scope>NUCLEOTIDE SEQUENCE [LARGE SCALE GENOMIC DNA]</scope>
    <source>
        <strain evidence="11 12">CECT 7450</strain>
    </source>
</reference>
<keyword evidence="2" id="KW-0444">Lipid biosynthesis</keyword>
<dbReference type="InterPro" id="IPR016181">
    <property type="entry name" value="Acyl_CoA_acyltransferase"/>
</dbReference>
<organism evidence="11 12">
    <name type="scientific">Roseovarius albus</name>
    <dbReference type="NCBI Taxonomy" id="1247867"/>
    <lineage>
        <taxon>Bacteria</taxon>
        <taxon>Pseudomonadati</taxon>
        <taxon>Pseudomonadota</taxon>
        <taxon>Alphaproteobacteria</taxon>
        <taxon>Rhodobacterales</taxon>
        <taxon>Roseobacteraceae</taxon>
        <taxon>Roseovarius</taxon>
    </lineage>
</organism>
<dbReference type="Gene3D" id="3.40.630.30">
    <property type="match status" value="1"/>
</dbReference>
<dbReference type="InterPro" id="IPR052351">
    <property type="entry name" value="Ornithine_N-alpha-AT"/>
</dbReference>
<gene>
    <name evidence="11" type="ORF">ROA7450_00484</name>
</gene>
<dbReference type="SUPFAM" id="SSF55729">
    <property type="entry name" value="Acyl-CoA N-acyltransferases (Nat)"/>
    <property type="match status" value="1"/>
</dbReference>
<evidence type="ECO:0000256" key="10">
    <source>
        <dbReference type="ARBA" id="ARBA00047785"/>
    </source>
</evidence>
<dbReference type="GO" id="GO:0006629">
    <property type="term" value="P:lipid metabolic process"/>
    <property type="evidence" value="ECO:0007669"/>
    <property type="project" value="UniProtKB-KW"/>
</dbReference>
<evidence type="ECO:0000256" key="3">
    <source>
        <dbReference type="ARBA" id="ARBA00022679"/>
    </source>
</evidence>
<dbReference type="PANTHER" id="PTHR37323:SF1">
    <property type="entry name" value="L-ORNITHINE N(ALPHA)-ACYLTRANSFERASE"/>
    <property type="match status" value="1"/>
</dbReference>
<dbReference type="RefSeq" id="WP_085804048.1">
    <property type="nucleotide sequence ID" value="NZ_FWFX01000001.1"/>
</dbReference>
<dbReference type="AlphaFoldDB" id="A0A1X6YBX6"/>
<accession>A0A1X6YBX6</accession>
<proteinExistence type="inferred from homology"/>
<comment type="function">
    <text evidence="9">Catalyzes the first step in the biosynthesis of ornithine lipids, which are phosphorus-free membrane lipids. Catalyzes the 3-hydroxyacyl-acyl carrier protein-dependent acylation of ornithine to form lyso-ornithine lipid (LOL).</text>
</comment>
<dbReference type="Pfam" id="PF13444">
    <property type="entry name" value="Acetyltransf_5"/>
    <property type="match status" value="1"/>
</dbReference>
<protein>
    <recommendedName>
        <fullName evidence="8">L-ornithine N(alpha)-acyltransferase</fullName>
        <ecNumber evidence="7">2.3.2.30</ecNumber>
    </recommendedName>
</protein>
<sequence>MSPIQTARYVATIAESEADVRAAQALRYMVFRDAGDMSQNLDADVFDKICTHVLIREVKTGKLTCCFRILPLSNGSEIGHSYSAQFYELSALSDFQGSMVELGRFCIHPDHNDPDILRVAWGAMTRYVDDNNIEMLFGCSSFKGTDSDTYTDSFAMLKDRHLAPRRWLPRVKAPAVFRFAQILRWRKPDAKLAMSRMPPLLRTYLLMGGWVSDHAVVDNHMDTLHVFTGLEIKSIPAARKRLLRAVAQ</sequence>
<dbReference type="EC" id="2.3.2.30" evidence="7"/>
<dbReference type="EMBL" id="FWFX01000001">
    <property type="protein sequence ID" value="SLN16850.1"/>
    <property type="molecule type" value="Genomic_DNA"/>
</dbReference>
<comment type="similarity">
    <text evidence="6">Belongs to the acetyltransferase family. OlsB subfamily.</text>
</comment>
<evidence type="ECO:0000256" key="4">
    <source>
        <dbReference type="ARBA" id="ARBA00023098"/>
    </source>
</evidence>
<evidence type="ECO:0000256" key="5">
    <source>
        <dbReference type="ARBA" id="ARBA00023315"/>
    </source>
</evidence>
<evidence type="ECO:0000313" key="11">
    <source>
        <dbReference type="EMBL" id="SLN16850.1"/>
    </source>
</evidence>
<keyword evidence="3" id="KW-0808">Transferase</keyword>
<name>A0A1X6YBX6_9RHOB</name>
<dbReference type="PANTHER" id="PTHR37323">
    <property type="entry name" value="GCN5-RELATED N-ACETYLTRANSFERASE"/>
    <property type="match status" value="1"/>
</dbReference>
<keyword evidence="12" id="KW-1185">Reference proteome</keyword>